<dbReference type="AlphaFoldDB" id="A0A0F9IS30"/>
<proteinExistence type="predicted"/>
<name>A0A0F9IS30_9ZZZZ</name>
<reference evidence="1" key="1">
    <citation type="journal article" date="2015" name="Nature">
        <title>Complex archaea that bridge the gap between prokaryotes and eukaryotes.</title>
        <authorList>
            <person name="Spang A."/>
            <person name="Saw J.H."/>
            <person name="Jorgensen S.L."/>
            <person name="Zaremba-Niedzwiedzka K."/>
            <person name="Martijn J."/>
            <person name="Lind A.E."/>
            <person name="van Eijk R."/>
            <person name="Schleper C."/>
            <person name="Guy L."/>
            <person name="Ettema T.J."/>
        </authorList>
    </citation>
    <scope>NUCLEOTIDE SEQUENCE</scope>
</reference>
<feature type="non-terminal residue" evidence="1">
    <location>
        <position position="84"/>
    </location>
</feature>
<comment type="caution">
    <text evidence="1">The sequence shown here is derived from an EMBL/GenBank/DDBJ whole genome shotgun (WGS) entry which is preliminary data.</text>
</comment>
<gene>
    <name evidence="1" type="ORF">LCGC14_1622500</name>
</gene>
<protein>
    <submittedName>
        <fullName evidence="1">Uncharacterized protein</fullName>
    </submittedName>
</protein>
<organism evidence="1">
    <name type="scientific">marine sediment metagenome</name>
    <dbReference type="NCBI Taxonomy" id="412755"/>
    <lineage>
        <taxon>unclassified sequences</taxon>
        <taxon>metagenomes</taxon>
        <taxon>ecological metagenomes</taxon>
    </lineage>
</organism>
<sequence>MTTSTYKINGKQFVVHDVVKANGGVKYDHEEIDEHAINEGCGKERRFRTQKRVDHVKLVKQADVLAGQARYTFKRHCAATDLGY</sequence>
<accession>A0A0F9IS30</accession>
<dbReference type="EMBL" id="LAZR01013277">
    <property type="protein sequence ID" value="KKM22709.1"/>
    <property type="molecule type" value="Genomic_DNA"/>
</dbReference>
<evidence type="ECO:0000313" key="1">
    <source>
        <dbReference type="EMBL" id="KKM22709.1"/>
    </source>
</evidence>